<comment type="subcellular location">
    <subcellularLocation>
        <location evidence="2 16">Cell membrane</location>
        <topology evidence="2 16">Multi-pass membrane protein</topology>
    </subcellularLocation>
</comment>
<evidence type="ECO:0000256" key="7">
    <source>
        <dbReference type="ARBA" id="ARBA00022741"/>
    </source>
</evidence>
<dbReference type="InterPro" id="IPR027417">
    <property type="entry name" value="P-loop_NTPase"/>
</dbReference>
<name>A0AAU8HVZ4_9FIRM</name>
<feature type="transmembrane region" description="Helical" evidence="16">
    <location>
        <begin position="355"/>
        <end position="377"/>
    </location>
</feature>
<evidence type="ECO:0000256" key="6">
    <source>
        <dbReference type="ARBA" id="ARBA00022692"/>
    </source>
</evidence>
<feature type="binding site" evidence="14">
    <location>
        <begin position="10"/>
        <end position="17"/>
    </location>
    <ligand>
        <name>GTP</name>
        <dbReference type="ChEBI" id="CHEBI:37565"/>
        <label>1</label>
    </ligand>
</feature>
<reference evidence="18" key="2">
    <citation type="submission" date="2024-06" db="EMBL/GenBank/DDBJ databases">
        <authorList>
            <person name="Petrova K.O."/>
            <person name="Toshchakov S.V."/>
            <person name="Boltjanskaja Y.V."/>
            <person name="Kevbrin V.V."/>
        </authorList>
    </citation>
    <scope>NUCLEOTIDE SEQUENCE</scope>
    <source>
        <strain evidence="18">Z-710</strain>
    </source>
</reference>
<feature type="transmembrane region" description="Helical" evidence="16">
    <location>
        <begin position="548"/>
        <end position="569"/>
    </location>
</feature>
<feature type="domain" description="FeoB-type G" evidence="17">
    <location>
        <begin position="3"/>
        <end position="159"/>
    </location>
</feature>
<dbReference type="NCBIfam" id="TIGR00437">
    <property type="entry name" value="feoB"/>
    <property type="match status" value="1"/>
</dbReference>
<dbReference type="RefSeq" id="WP_353894116.1">
    <property type="nucleotide sequence ID" value="NZ_CP159485.1"/>
</dbReference>
<keyword evidence="7 14" id="KW-0547">Nucleotide-binding</keyword>
<keyword evidence="8 16" id="KW-1133">Transmembrane helix</keyword>
<keyword evidence="10" id="KW-0406">Ion transport</keyword>
<dbReference type="PRINTS" id="PR00326">
    <property type="entry name" value="GTP1OBG"/>
</dbReference>
<gene>
    <name evidence="18" type="primary">feoB</name>
    <name evidence="18" type="ORF">PRVXH_000891</name>
</gene>
<dbReference type="Gene3D" id="3.40.50.300">
    <property type="entry name" value="P-loop containing nucleotide triphosphate hydrolases"/>
    <property type="match status" value="1"/>
</dbReference>
<feature type="transmembrane region" description="Helical" evidence="16">
    <location>
        <begin position="420"/>
        <end position="442"/>
    </location>
</feature>
<dbReference type="Pfam" id="PF07664">
    <property type="entry name" value="FeoB_C"/>
    <property type="match status" value="1"/>
</dbReference>
<dbReference type="EMBL" id="CP159485">
    <property type="protein sequence ID" value="XCI29568.1"/>
    <property type="molecule type" value="Genomic_DNA"/>
</dbReference>
<dbReference type="InterPro" id="IPR006073">
    <property type="entry name" value="GTP-bd"/>
</dbReference>
<dbReference type="PANTHER" id="PTHR43185:SF1">
    <property type="entry name" value="FE(2+) TRANSPORTER FEOB"/>
    <property type="match status" value="1"/>
</dbReference>
<dbReference type="PROSITE" id="PS51711">
    <property type="entry name" value="G_FEOB"/>
    <property type="match status" value="1"/>
</dbReference>
<dbReference type="PANTHER" id="PTHR43185">
    <property type="entry name" value="FERROUS IRON TRANSPORT PROTEIN B"/>
    <property type="match status" value="1"/>
</dbReference>
<feature type="transmembrane region" description="Helical" evidence="16">
    <location>
        <begin position="576"/>
        <end position="598"/>
    </location>
</feature>
<keyword evidence="15" id="KW-0479">Metal-binding</keyword>
<evidence type="ECO:0000256" key="14">
    <source>
        <dbReference type="PIRSR" id="PIRSR603373-1"/>
    </source>
</evidence>
<dbReference type="CDD" id="cd01879">
    <property type="entry name" value="FeoB"/>
    <property type="match status" value="1"/>
</dbReference>
<evidence type="ECO:0000256" key="10">
    <source>
        <dbReference type="ARBA" id="ARBA00023065"/>
    </source>
</evidence>
<evidence type="ECO:0000256" key="11">
    <source>
        <dbReference type="ARBA" id="ARBA00023134"/>
    </source>
</evidence>
<dbReference type="SUPFAM" id="SSF52540">
    <property type="entry name" value="P-loop containing nucleoside triphosphate hydrolases"/>
    <property type="match status" value="1"/>
</dbReference>
<feature type="transmembrane region" description="Helical" evidence="16">
    <location>
        <begin position="389"/>
        <end position="414"/>
    </location>
</feature>
<feature type="binding site" evidence="14">
    <location>
        <begin position="35"/>
        <end position="39"/>
    </location>
    <ligand>
        <name>GTP</name>
        <dbReference type="ChEBI" id="CHEBI:37565"/>
        <label>2</label>
    </ligand>
</feature>
<comment type="function">
    <text evidence="1 16">Probable transporter of a GTP-driven Fe(2+) uptake system.</text>
</comment>
<dbReference type="GO" id="GO:0015093">
    <property type="term" value="F:ferrous iron transmembrane transporter activity"/>
    <property type="evidence" value="ECO:0007669"/>
    <property type="project" value="UniProtKB-UniRule"/>
</dbReference>
<feature type="binding site" evidence="14">
    <location>
        <begin position="110"/>
        <end position="113"/>
    </location>
    <ligand>
        <name>GTP</name>
        <dbReference type="ChEBI" id="CHEBI:37565"/>
        <label>1</label>
    </ligand>
</feature>
<dbReference type="InterPro" id="IPR003373">
    <property type="entry name" value="Fe2_transport_prot-B"/>
</dbReference>
<feature type="transmembrane region" description="Helical" evidence="16">
    <location>
        <begin position="316"/>
        <end position="335"/>
    </location>
</feature>
<evidence type="ECO:0000256" key="2">
    <source>
        <dbReference type="ARBA" id="ARBA00004651"/>
    </source>
</evidence>
<dbReference type="Pfam" id="PF02421">
    <property type="entry name" value="FeoB_N"/>
    <property type="match status" value="1"/>
</dbReference>
<dbReference type="GO" id="GO:0046872">
    <property type="term" value="F:metal ion binding"/>
    <property type="evidence" value="ECO:0007669"/>
    <property type="project" value="UniProtKB-KW"/>
</dbReference>
<evidence type="ECO:0000259" key="17">
    <source>
        <dbReference type="PROSITE" id="PS51711"/>
    </source>
</evidence>
<accession>A0AAU8HVZ4</accession>
<feature type="binding site" evidence="14">
    <location>
        <begin position="139"/>
        <end position="141"/>
    </location>
    <ligand>
        <name>GTP</name>
        <dbReference type="ChEBI" id="CHEBI:37565"/>
        <label>1</label>
    </ligand>
</feature>
<protein>
    <recommendedName>
        <fullName evidence="13 16">Ferrous iron transport protein B</fullName>
    </recommendedName>
</protein>
<keyword evidence="9 16" id="KW-0408">Iron</keyword>
<keyword evidence="12 16" id="KW-0472">Membrane</keyword>
<feature type="transmembrane region" description="Helical" evidence="16">
    <location>
        <begin position="280"/>
        <end position="304"/>
    </location>
</feature>
<evidence type="ECO:0000256" key="5">
    <source>
        <dbReference type="ARBA" id="ARBA00022496"/>
    </source>
</evidence>
<evidence type="ECO:0000313" key="18">
    <source>
        <dbReference type="EMBL" id="XCI29568.1"/>
    </source>
</evidence>
<evidence type="ECO:0000256" key="9">
    <source>
        <dbReference type="ARBA" id="ARBA00023004"/>
    </source>
</evidence>
<evidence type="ECO:0000256" key="13">
    <source>
        <dbReference type="NCBIfam" id="TIGR00437"/>
    </source>
</evidence>
<feature type="binding site" evidence="15">
    <location>
        <position position="24"/>
    </location>
    <ligand>
        <name>Mg(2+)</name>
        <dbReference type="ChEBI" id="CHEBI:18420"/>
        <label>2</label>
    </ligand>
</feature>
<evidence type="ECO:0000256" key="1">
    <source>
        <dbReference type="ARBA" id="ARBA00003926"/>
    </source>
</evidence>
<evidence type="ECO:0000256" key="8">
    <source>
        <dbReference type="ARBA" id="ARBA00022989"/>
    </source>
</evidence>
<keyword evidence="3 16" id="KW-0813">Transport</keyword>
<feature type="binding site" evidence="15">
    <location>
        <position position="21"/>
    </location>
    <ligand>
        <name>Mg(2+)</name>
        <dbReference type="ChEBI" id="CHEBI:18420"/>
        <label>2</label>
    </ligand>
</feature>
<dbReference type="Pfam" id="PF07670">
    <property type="entry name" value="Gate"/>
    <property type="match status" value="2"/>
</dbReference>
<dbReference type="GO" id="GO:0005886">
    <property type="term" value="C:plasma membrane"/>
    <property type="evidence" value="ECO:0007669"/>
    <property type="project" value="UniProtKB-SubCell"/>
</dbReference>
<feature type="binding site" evidence="15">
    <location>
        <position position="25"/>
    </location>
    <ligand>
        <name>Mg(2+)</name>
        <dbReference type="ChEBI" id="CHEBI:18420"/>
        <label>2</label>
    </ligand>
</feature>
<dbReference type="InterPro" id="IPR011640">
    <property type="entry name" value="Fe2_transport_prot_B_C"/>
</dbReference>
<evidence type="ECO:0000256" key="3">
    <source>
        <dbReference type="ARBA" id="ARBA00022448"/>
    </source>
</evidence>
<keyword evidence="11 14" id="KW-0342">GTP-binding</keyword>
<feature type="transmembrane region" description="Helical" evidence="16">
    <location>
        <begin position="475"/>
        <end position="496"/>
    </location>
</feature>
<feature type="binding site" evidence="14">
    <location>
        <begin position="52"/>
        <end position="55"/>
    </location>
    <ligand>
        <name>GTP</name>
        <dbReference type="ChEBI" id="CHEBI:37565"/>
        <label>1</label>
    </ligand>
</feature>
<keyword evidence="15" id="KW-0460">Magnesium</keyword>
<keyword evidence="5 16" id="KW-0410">Iron transport</keyword>
<dbReference type="InterPro" id="IPR030389">
    <property type="entry name" value="G_FEOB_dom"/>
</dbReference>
<reference evidence="18" key="1">
    <citation type="journal article" date="2018" name="Antonie Van Leeuwenhoek">
        <title>Proteinivorax hydrogeniformans sp. nov., an anaerobic, haloalkaliphilic bacterium fermenting proteinaceous compounds with high hydrogen production.</title>
        <authorList>
            <person name="Boltyanskaya Y."/>
            <person name="Detkova E."/>
            <person name="Pimenov N."/>
            <person name="Kevbrin V."/>
        </authorList>
    </citation>
    <scope>NUCLEOTIDE SEQUENCE</scope>
    <source>
        <strain evidence="18">Z-710</strain>
    </source>
</reference>
<evidence type="ECO:0000256" key="4">
    <source>
        <dbReference type="ARBA" id="ARBA00022475"/>
    </source>
</evidence>
<dbReference type="GO" id="GO:0005525">
    <property type="term" value="F:GTP binding"/>
    <property type="evidence" value="ECO:0007669"/>
    <property type="project" value="UniProtKB-KW"/>
</dbReference>
<comment type="similarity">
    <text evidence="16">Belongs to the TRAFAC class TrmE-Era-EngA-EngB-Septin-like GTPase superfamily. FeoB GTPase (TC 9.A.8) family.</text>
</comment>
<dbReference type="InterPro" id="IPR011642">
    <property type="entry name" value="Gate_dom"/>
</dbReference>
<feature type="transmembrane region" description="Helical" evidence="16">
    <location>
        <begin position="238"/>
        <end position="260"/>
    </location>
</feature>
<evidence type="ECO:0000256" key="16">
    <source>
        <dbReference type="RuleBase" id="RU362098"/>
    </source>
</evidence>
<dbReference type="AlphaFoldDB" id="A0AAU8HVZ4"/>
<organism evidence="18">
    <name type="scientific">Proteinivorax hydrogeniformans</name>
    <dbReference type="NCBI Taxonomy" id="1826727"/>
    <lineage>
        <taxon>Bacteria</taxon>
        <taxon>Bacillati</taxon>
        <taxon>Bacillota</taxon>
        <taxon>Clostridia</taxon>
        <taxon>Eubacteriales</taxon>
        <taxon>Proteinivoracaceae</taxon>
        <taxon>Proteinivorax</taxon>
    </lineage>
</organism>
<evidence type="ECO:0000256" key="15">
    <source>
        <dbReference type="PIRSR" id="PIRSR603373-2"/>
    </source>
</evidence>
<keyword evidence="6 16" id="KW-0812">Transmembrane</keyword>
<keyword evidence="4" id="KW-1003">Cell membrane</keyword>
<dbReference type="InterPro" id="IPR050860">
    <property type="entry name" value="FeoB_GTPase"/>
</dbReference>
<sequence length="599" mass="66699">MRKQRLALVGNPNVGKSIFFNYLTGVYVEVSNYPGTTVDISKGQFKEYEVIDCPGVYGVSSYNDEEKVTRQVVLESDIILNVIDANHLERDLFLTLQLIDLGKPMIIALNMVDEAEKNGRKINYRYLSKLLNIPILPTVATKKKGFNLLLKSIKNAKVGAGDGELISMASKKFPAINHQERVLLLEEDEELLKKYKLKQTGDREKIYIRRRKRIEAITKKVVTEQHIKKSFKSKIDNYLLDPLWGTVVLFAVLYLMYLFIGDIVAQRIVDFTEGVLMGEYIQPRIVALITTFVNFDSLIGQLLVGEFGVFTLTVTYLLGLLLPLVIGFYLLLSIMEDSGYLPRVAVLLDKHMTKIGLNGKGIIPIILGFGCVTMAIISTRILGNKRERTIATFLLAISIPCSAQLGVIIGMIAPLGAKHIFIYITVMLAVFCVVGILLSLIVPGKTSNLILDLPTLRMPKPKNVIKKTYSKTIGFLQDASILFALGAAIITLLQYFQLLEVIQKFFYPITVNWLDLPKETANAFIMGLIRRDFGTAGLYNLSLTADQILVSLTTITLFTPCIASIMIAFKERGIFIGAITVVCSIVIAFFVGGLVAFIV</sequence>
<proteinExistence type="inferred from homology"/>
<evidence type="ECO:0000256" key="12">
    <source>
        <dbReference type="ARBA" id="ARBA00023136"/>
    </source>
</evidence>